<dbReference type="PANTHER" id="PTHR40980">
    <property type="entry name" value="PLUG DOMAIN-CONTAINING PROTEIN"/>
    <property type="match status" value="1"/>
</dbReference>
<evidence type="ECO:0000259" key="7">
    <source>
        <dbReference type="Pfam" id="PF07715"/>
    </source>
</evidence>
<keyword evidence="9" id="KW-1185">Reference proteome</keyword>
<keyword evidence="8" id="KW-0675">Receptor</keyword>
<proteinExistence type="inferred from homology"/>
<dbReference type="Pfam" id="PF00593">
    <property type="entry name" value="TonB_dep_Rec_b-barrel"/>
    <property type="match status" value="1"/>
</dbReference>
<comment type="similarity">
    <text evidence="4">Belongs to the TonB-dependent receptor family.</text>
</comment>
<dbReference type="GO" id="GO:0009279">
    <property type="term" value="C:cell outer membrane"/>
    <property type="evidence" value="ECO:0007669"/>
    <property type="project" value="UniProtKB-SubCell"/>
</dbReference>
<dbReference type="NCBIfam" id="TIGR01782">
    <property type="entry name" value="TonB-Xanth-Caul"/>
    <property type="match status" value="1"/>
</dbReference>
<dbReference type="InterPro" id="IPR010104">
    <property type="entry name" value="TonB_rcpt_bac"/>
</dbReference>
<comment type="subcellular location">
    <subcellularLocation>
        <location evidence="1 4">Cell outer membrane</location>
    </subcellularLocation>
</comment>
<organism evidence="8 9">
    <name type="scientific">Nitrospirillum viridazoti CBAmc</name>
    <dbReference type="NCBI Taxonomy" id="1441467"/>
    <lineage>
        <taxon>Bacteria</taxon>
        <taxon>Pseudomonadati</taxon>
        <taxon>Pseudomonadota</taxon>
        <taxon>Alphaproteobacteria</taxon>
        <taxon>Rhodospirillales</taxon>
        <taxon>Azospirillaceae</taxon>
        <taxon>Nitrospirillum</taxon>
        <taxon>Nitrospirillum viridazoti</taxon>
    </lineage>
</organism>
<dbReference type="Gene3D" id="2.40.170.20">
    <property type="entry name" value="TonB-dependent receptor, beta-barrel domain"/>
    <property type="match status" value="1"/>
</dbReference>
<dbReference type="CDD" id="cd01347">
    <property type="entry name" value="ligand_gated_channel"/>
    <property type="match status" value="1"/>
</dbReference>
<dbReference type="SUPFAM" id="SSF56935">
    <property type="entry name" value="Porins"/>
    <property type="match status" value="1"/>
</dbReference>
<evidence type="ECO:0000256" key="5">
    <source>
        <dbReference type="SAM" id="SignalP"/>
    </source>
</evidence>
<evidence type="ECO:0000256" key="1">
    <source>
        <dbReference type="ARBA" id="ARBA00004442"/>
    </source>
</evidence>
<dbReference type="Gene3D" id="2.170.130.10">
    <property type="entry name" value="TonB-dependent receptor, plug domain"/>
    <property type="match status" value="1"/>
</dbReference>
<dbReference type="KEGG" id="nao:Y958_27485"/>
<dbReference type="InterPro" id="IPR012910">
    <property type="entry name" value="Plug_dom"/>
</dbReference>
<dbReference type="EMBL" id="CP022112">
    <property type="protein sequence ID" value="ASG24601.1"/>
    <property type="molecule type" value="Genomic_DNA"/>
</dbReference>
<keyword evidence="3" id="KW-0998">Cell outer membrane</keyword>
<protein>
    <submittedName>
        <fullName evidence="8">TonB-dependent receptor</fullName>
    </submittedName>
</protein>
<evidence type="ECO:0000259" key="6">
    <source>
        <dbReference type="Pfam" id="PF00593"/>
    </source>
</evidence>
<dbReference type="AlphaFoldDB" id="A0A248K1K3"/>
<dbReference type="InterPro" id="IPR000531">
    <property type="entry name" value="Beta-barrel_TonB"/>
</dbReference>
<feature type="chain" id="PRO_5011705954" evidence="5">
    <location>
        <begin position="30"/>
        <end position="944"/>
    </location>
</feature>
<gene>
    <name evidence="8" type="ORF">Y958_27485</name>
</gene>
<evidence type="ECO:0000313" key="8">
    <source>
        <dbReference type="EMBL" id="ASG24601.1"/>
    </source>
</evidence>
<evidence type="ECO:0000256" key="4">
    <source>
        <dbReference type="RuleBase" id="RU003357"/>
    </source>
</evidence>
<evidence type="ECO:0000256" key="2">
    <source>
        <dbReference type="ARBA" id="ARBA00023136"/>
    </source>
</evidence>
<dbReference type="Pfam" id="PF07715">
    <property type="entry name" value="Plug"/>
    <property type="match status" value="1"/>
</dbReference>
<dbReference type="InterPro" id="IPR037066">
    <property type="entry name" value="Plug_dom_sf"/>
</dbReference>
<feature type="domain" description="TonB-dependent receptor plug" evidence="7">
    <location>
        <begin position="62"/>
        <end position="162"/>
    </location>
</feature>
<evidence type="ECO:0000313" key="9">
    <source>
        <dbReference type="Proteomes" id="UP000197153"/>
    </source>
</evidence>
<dbReference type="PANTHER" id="PTHR40980:SF3">
    <property type="entry name" value="TONB-DEPENDENT RECEPTOR-LIKE BETA-BARREL DOMAIN-CONTAINING PROTEIN"/>
    <property type="match status" value="1"/>
</dbReference>
<dbReference type="Proteomes" id="UP000197153">
    <property type="component" value="Chromosome 3"/>
</dbReference>
<keyword evidence="5" id="KW-0732">Signal</keyword>
<feature type="domain" description="TonB-dependent receptor-like beta-barrel" evidence="6">
    <location>
        <begin position="418"/>
        <end position="910"/>
    </location>
</feature>
<keyword evidence="2 4" id="KW-0472">Membrane</keyword>
<sequence>MRNTKISLAARLALGVSAAVLMMHGSALAQNAPADAAAANDDMQEIVVSGFRHSLETAIEAKRDASQIVEAISAEDIGKLPDNSIAESLARLPGLAAQRVDGRAQVISLRGLGPDFTLTTLNGREQVSTGNNRSVEYDLYPSEIISSAVVYKTPQAGFTAQGLAGTVDLQTVRPLDYGKQVLSASARYEQTSIGKLNSDSEDKGYRASATYIDQFAHDTLGVSLSIAHLNSPTQQETSRVWGYPQLSNGSYVIGGDEVRANSEEFNRTGIMSTVQYKPTDNFTTSLDFFYTHYQDYQWQRGVEMPLQWGNGSAIGAQPPVALLPGYTTVGNMITSGAFSGVKAVGRSDEGSTQSDLYSIGWNGRYTKGDWTGTLDAGYSLADRTTTRFESYFGTGSSGSSGATDTIGFTNVGTNEAGYQYTHNLNYADPNLIKLTDPNNWNGGTTPYAQNGYLNKPRVHDDLYSLKGDLKKDFHEVAFLKDVDIGVNYTERNKEYYQPEWYVTLTSNLTAPVDPLTGVRGASAAIPSWAMVGTADLSWIGLGNTVAYNPVELLSRGVYSLVPCGQYRANCTGDSHYTVDEKVTTAFVKADVDGNLGSVKVTGNVGLQLVHTDQSSTGIAVSTANSAAGVYAPRTQGIAYNDLLPSLNLSFVLPNPDHQIRLGAAREMMRARMDQMQANLAYSFDSSKAGYTGGNLNNSPWSGNGGNPYLKPWYADAVDLSYEYYFNRAGYLSLAAFYKHLENNIYNKSTVTDFTGVTSNSTAGSSTNLGYVTVPVNGTGGMIEGVEAAFAVPLDMVWSKLEGFGINGAAGWTETDLQAGSQGVGSGNSSLPVAGYSKWTEQGTLYYENHGFGARVSVTHRSGYLSEQTGFGQGREFDLAVPETLVDAQVSYDFGEGALKGLSIVLQAQNLTDEPVITYYNGDTTQNWRYEKYGVRYLLGASYKY</sequence>
<reference evidence="8 9" key="1">
    <citation type="submission" date="2017-06" db="EMBL/GenBank/DDBJ databases">
        <title>Complete genome sequence of Nitrospirillum amazonense strain CBAmC, an endophytic nitrogen-fixing and plant growth-promoting bacterium, isolated from sugarcane.</title>
        <authorList>
            <person name="Schwab S."/>
            <person name="dos Santos Teixeira K.R."/>
            <person name="Simoes Araujo J.L."/>
            <person name="Soares Vidal M."/>
            <person name="Borges de Freitas H.R."/>
            <person name="Rivello Crivelaro A.L."/>
            <person name="Bueno de Camargo Nunes A."/>
            <person name="dos Santos C.M."/>
            <person name="Palmeira da Silva Rosa D."/>
            <person name="da Silva Padilha D."/>
            <person name="da Silva E."/>
            <person name="Araujo Terra L."/>
            <person name="Soares Mendes V."/>
            <person name="Farinelli L."/>
            <person name="Magalhaes Cruz L."/>
            <person name="Baldani J.I."/>
        </authorList>
    </citation>
    <scope>NUCLEOTIDE SEQUENCE [LARGE SCALE GENOMIC DNA]</scope>
    <source>
        <strain evidence="8 9">CBAmC</strain>
    </source>
</reference>
<dbReference type="RefSeq" id="WP_040842874.1">
    <property type="nucleotide sequence ID" value="NZ_CP022112.1"/>
</dbReference>
<keyword evidence="4" id="KW-0798">TonB box</keyword>
<accession>A0A248K1K3</accession>
<dbReference type="InterPro" id="IPR036942">
    <property type="entry name" value="Beta-barrel_TonB_sf"/>
</dbReference>
<feature type="signal peptide" evidence="5">
    <location>
        <begin position="1"/>
        <end position="29"/>
    </location>
</feature>
<evidence type="ECO:0000256" key="3">
    <source>
        <dbReference type="ARBA" id="ARBA00023237"/>
    </source>
</evidence>
<name>A0A248K1K3_9PROT</name>